<evidence type="ECO:0000259" key="1">
    <source>
        <dbReference type="PROSITE" id="PS51126"/>
    </source>
</evidence>
<feature type="non-terminal residue" evidence="2">
    <location>
        <position position="1"/>
    </location>
</feature>
<feature type="domain" description="Dilute" evidence="1">
    <location>
        <begin position="1"/>
        <end position="51"/>
    </location>
</feature>
<sequence>EWLRGKNLHQSGAAATMEPVIQAAQLLQVKKKTSQDAEAICSLCTALSLQQ</sequence>
<evidence type="ECO:0000313" key="2">
    <source>
        <dbReference type="EMBL" id="KAL0162769.1"/>
    </source>
</evidence>
<dbReference type="Proteomes" id="UP001529510">
    <property type="component" value="Unassembled WGS sequence"/>
</dbReference>
<dbReference type="PROSITE" id="PS51126">
    <property type="entry name" value="DILUTE"/>
    <property type="match status" value="1"/>
</dbReference>
<evidence type="ECO:0000313" key="3">
    <source>
        <dbReference type="Proteomes" id="UP001529510"/>
    </source>
</evidence>
<dbReference type="Pfam" id="PF01843">
    <property type="entry name" value="DIL"/>
    <property type="match status" value="1"/>
</dbReference>
<gene>
    <name evidence="2" type="ORF">M9458_042165</name>
</gene>
<dbReference type="EMBL" id="JAMKFB020000021">
    <property type="protein sequence ID" value="KAL0162769.1"/>
    <property type="molecule type" value="Genomic_DNA"/>
</dbReference>
<name>A0ABD0NLA9_CIRMR</name>
<dbReference type="InterPro" id="IPR002710">
    <property type="entry name" value="Dilute_dom"/>
</dbReference>
<reference evidence="2 3" key="1">
    <citation type="submission" date="2024-05" db="EMBL/GenBank/DDBJ databases">
        <title>Genome sequencing and assembly of Indian major carp, Cirrhinus mrigala (Hamilton, 1822).</title>
        <authorList>
            <person name="Mohindra V."/>
            <person name="Chowdhury L.M."/>
            <person name="Lal K."/>
            <person name="Jena J.K."/>
        </authorList>
    </citation>
    <scope>NUCLEOTIDE SEQUENCE [LARGE SCALE GENOMIC DNA]</scope>
    <source>
        <strain evidence="2">CM1030</strain>
        <tissue evidence="2">Blood</tissue>
    </source>
</reference>
<proteinExistence type="predicted"/>
<protein>
    <recommendedName>
        <fullName evidence="1">Dilute domain-containing protein</fullName>
    </recommendedName>
</protein>
<keyword evidence="3" id="KW-1185">Reference proteome</keyword>
<feature type="non-terminal residue" evidence="2">
    <location>
        <position position="51"/>
    </location>
</feature>
<organism evidence="2 3">
    <name type="scientific">Cirrhinus mrigala</name>
    <name type="common">Mrigala</name>
    <dbReference type="NCBI Taxonomy" id="683832"/>
    <lineage>
        <taxon>Eukaryota</taxon>
        <taxon>Metazoa</taxon>
        <taxon>Chordata</taxon>
        <taxon>Craniata</taxon>
        <taxon>Vertebrata</taxon>
        <taxon>Euteleostomi</taxon>
        <taxon>Actinopterygii</taxon>
        <taxon>Neopterygii</taxon>
        <taxon>Teleostei</taxon>
        <taxon>Ostariophysi</taxon>
        <taxon>Cypriniformes</taxon>
        <taxon>Cyprinidae</taxon>
        <taxon>Labeoninae</taxon>
        <taxon>Labeonini</taxon>
        <taxon>Cirrhinus</taxon>
    </lineage>
</organism>
<accession>A0ABD0NLA9</accession>
<comment type="caution">
    <text evidence="2">The sequence shown here is derived from an EMBL/GenBank/DDBJ whole genome shotgun (WGS) entry which is preliminary data.</text>
</comment>
<dbReference type="AlphaFoldDB" id="A0ABD0NLA9"/>